<comment type="caution">
    <text evidence="3">The sequence shown here is derived from an EMBL/GenBank/DDBJ whole genome shotgun (WGS) entry which is preliminary data.</text>
</comment>
<keyword evidence="1" id="KW-0175">Coiled coil</keyword>
<dbReference type="OrthoDB" id="19482at2759"/>
<sequence length="162" mass="18817">MMFCALLKIQIYIQSFFKIFNISRGILPQLEREIHQIESKSVEVYFKEEKLLFELHDDIKDCDTVLKQIQELLLDFQKNLSGLTSEIRELQNQTGQLNTQLKNRRTLSHEFSSFLSRITVPDDVSQSIESGPMKIQYQQFSNYSPSILSAVARMALDAVRPL</sequence>
<evidence type="ECO:0000313" key="4">
    <source>
        <dbReference type="Proteomes" id="UP000324800"/>
    </source>
</evidence>
<dbReference type="GO" id="GO:0006896">
    <property type="term" value="P:Golgi to vacuole transport"/>
    <property type="evidence" value="ECO:0007669"/>
    <property type="project" value="TreeGrafter"/>
</dbReference>
<dbReference type="Proteomes" id="UP000324800">
    <property type="component" value="Unassembled WGS sequence"/>
</dbReference>
<reference evidence="3 4" key="1">
    <citation type="submission" date="2019-03" db="EMBL/GenBank/DDBJ databases">
        <title>Single cell metagenomics reveals metabolic interactions within the superorganism composed of flagellate Streblomastix strix and complex community of Bacteroidetes bacteria on its surface.</title>
        <authorList>
            <person name="Treitli S.C."/>
            <person name="Kolisko M."/>
            <person name="Husnik F."/>
            <person name="Keeling P."/>
            <person name="Hampl V."/>
        </authorList>
    </citation>
    <scope>NUCLEOTIDE SEQUENCE [LARGE SCALE GENOMIC DNA]</scope>
    <source>
        <strain evidence="3">ST1C</strain>
    </source>
</reference>
<dbReference type="GO" id="GO:0000938">
    <property type="term" value="C:GARP complex"/>
    <property type="evidence" value="ECO:0007669"/>
    <property type="project" value="TreeGrafter"/>
</dbReference>
<dbReference type="InterPro" id="IPR007258">
    <property type="entry name" value="Vps52"/>
</dbReference>
<dbReference type="GO" id="GO:0042147">
    <property type="term" value="P:retrograde transport, endosome to Golgi"/>
    <property type="evidence" value="ECO:0007669"/>
    <property type="project" value="TreeGrafter"/>
</dbReference>
<feature type="coiled-coil region" evidence="1">
    <location>
        <begin position="66"/>
        <end position="100"/>
    </location>
</feature>
<dbReference type="Pfam" id="PF04129">
    <property type="entry name" value="Vps52_CC"/>
    <property type="match status" value="1"/>
</dbReference>
<dbReference type="GO" id="GO:0032456">
    <property type="term" value="P:endocytic recycling"/>
    <property type="evidence" value="ECO:0007669"/>
    <property type="project" value="TreeGrafter"/>
</dbReference>
<evidence type="ECO:0000259" key="2">
    <source>
        <dbReference type="Pfam" id="PF04129"/>
    </source>
</evidence>
<dbReference type="AlphaFoldDB" id="A0A5J4XB77"/>
<organism evidence="3 4">
    <name type="scientific">Streblomastix strix</name>
    <dbReference type="NCBI Taxonomy" id="222440"/>
    <lineage>
        <taxon>Eukaryota</taxon>
        <taxon>Metamonada</taxon>
        <taxon>Preaxostyla</taxon>
        <taxon>Oxymonadida</taxon>
        <taxon>Streblomastigidae</taxon>
        <taxon>Streblomastix</taxon>
    </lineage>
</organism>
<proteinExistence type="predicted"/>
<feature type="domain" description="Vps52 coiled-coil" evidence="2">
    <location>
        <begin position="45"/>
        <end position="135"/>
    </location>
</feature>
<dbReference type="PANTHER" id="PTHR14190">
    <property type="entry name" value="SUPPRESSOR OF ACTIN MUTATIONS 2/VACUOLAR PROTEIN SORTING 52"/>
    <property type="match status" value="1"/>
</dbReference>
<name>A0A5J4XB77_9EUKA</name>
<dbReference type="GO" id="GO:0019905">
    <property type="term" value="F:syntaxin binding"/>
    <property type="evidence" value="ECO:0007669"/>
    <property type="project" value="TreeGrafter"/>
</dbReference>
<dbReference type="GO" id="GO:0005829">
    <property type="term" value="C:cytosol"/>
    <property type="evidence" value="ECO:0007669"/>
    <property type="project" value="GOC"/>
</dbReference>
<evidence type="ECO:0000256" key="1">
    <source>
        <dbReference type="SAM" id="Coils"/>
    </source>
</evidence>
<dbReference type="EMBL" id="SNRW01000067">
    <property type="protein sequence ID" value="KAA6403739.1"/>
    <property type="molecule type" value="Genomic_DNA"/>
</dbReference>
<protein>
    <recommendedName>
        <fullName evidence="2">Vps52 coiled-coil domain-containing protein</fullName>
    </recommendedName>
</protein>
<dbReference type="PANTHER" id="PTHR14190:SF7">
    <property type="entry name" value="VACUOLAR PROTEIN SORTING-ASSOCIATED PROTEIN 52 HOMOLOG"/>
    <property type="match status" value="1"/>
</dbReference>
<gene>
    <name evidence="3" type="ORF">EZS28_000735</name>
</gene>
<accession>A0A5J4XB77</accession>
<evidence type="ECO:0000313" key="3">
    <source>
        <dbReference type="EMBL" id="KAA6403739.1"/>
    </source>
</evidence>
<dbReference type="InterPro" id="IPR048319">
    <property type="entry name" value="Vps52_CC"/>
</dbReference>